<comment type="subcellular location">
    <subcellularLocation>
        <location evidence="1">Nucleus</location>
        <location evidence="1">Nucleolus</location>
    </subcellularLocation>
</comment>
<feature type="region of interest" description="Disordered" evidence="6">
    <location>
        <begin position="282"/>
        <end position="405"/>
    </location>
</feature>
<dbReference type="Pfam" id="PF05890">
    <property type="entry name" value="Ebp2"/>
    <property type="match status" value="1"/>
</dbReference>
<protein>
    <submittedName>
        <fullName evidence="7">Eukaryotic rRNA processing protein EBP2-domain-containing protein</fullName>
    </submittedName>
</protein>
<feature type="compositionally biased region" description="Acidic residues" evidence="6">
    <location>
        <begin position="81"/>
        <end position="96"/>
    </location>
</feature>
<dbReference type="GO" id="GO:0006364">
    <property type="term" value="P:rRNA processing"/>
    <property type="evidence" value="ECO:0007669"/>
    <property type="project" value="TreeGrafter"/>
</dbReference>
<dbReference type="EMBL" id="JAGPNK010000007">
    <property type="protein sequence ID" value="KAH7318774.1"/>
    <property type="molecule type" value="Genomic_DNA"/>
</dbReference>
<gene>
    <name evidence="7" type="ORF">B0I35DRAFT_409611</name>
</gene>
<organism evidence="7 8">
    <name type="scientific">Stachybotrys elegans</name>
    <dbReference type="NCBI Taxonomy" id="80388"/>
    <lineage>
        <taxon>Eukaryota</taxon>
        <taxon>Fungi</taxon>
        <taxon>Dikarya</taxon>
        <taxon>Ascomycota</taxon>
        <taxon>Pezizomycotina</taxon>
        <taxon>Sordariomycetes</taxon>
        <taxon>Hypocreomycetidae</taxon>
        <taxon>Hypocreales</taxon>
        <taxon>Stachybotryaceae</taxon>
        <taxon>Stachybotrys</taxon>
    </lineage>
</organism>
<accession>A0A8K0WR33</accession>
<dbReference type="AlphaFoldDB" id="A0A8K0WR33"/>
<dbReference type="InterPro" id="IPR008610">
    <property type="entry name" value="Ebp2"/>
</dbReference>
<proteinExistence type="inferred from homology"/>
<evidence type="ECO:0000256" key="3">
    <source>
        <dbReference type="ARBA" id="ARBA00022517"/>
    </source>
</evidence>
<dbReference type="OrthoDB" id="443772at2759"/>
<feature type="compositionally biased region" description="Acidic residues" evidence="6">
    <location>
        <begin position="45"/>
        <end position="73"/>
    </location>
</feature>
<dbReference type="GO" id="GO:0030687">
    <property type="term" value="C:preribosome, large subunit precursor"/>
    <property type="evidence" value="ECO:0007669"/>
    <property type="project" value="TreeGrafter"/>
</dbReference>
<dbReference type="GO" id="GO:0042273">
    <property type="term" value="P:ribosomal large subunit biogenesis"/>
    <property type="evidence" value="ECO:0007669"/>
    <property type="project" value="TreeGrafter"/>
</dbReference>
<evidence type="ECO:0000256" key="6">
    <source>
        <dbReference type="SAM" id="MobiDB-lite"/>
    </source>
</evidence>
<dbReference type="GO" id="GO:0034399">
    <property type="term" value="C:nuclear periphery"/>
    <property type="evidence" value="ECO:0007669"/>
    <property type="project" value="TreeGrafter"/>
</dbReference>
<feature type="compositionally biased region" description="Basic residues" evidence="6">
    <location>
        <begin position="380"/>
        <end position="405"/>
    </location>
</feature>
<evidence type="ECO:0000256" key="5">
    <source>
        <dbReference type="ARBA" id="ARBA00023242"/>
    </source>
</evidence>
<comment type="similarity">
    <text evidence="2">Belongs to the EBP2 family.</text>
</comment>
<evidence type="ECO:0000313" key="8">
    <source>
        <dbReference type="Proteomes" id="UP000813444"/>
    </source>
</evidence>
<dbReference type="GO" id="GO:0005730">
    <property type="term" value="C:nucleolus"/>
    <property type="evidence" value="ECO:0007669"/>
    <property type="project" value="UniProtKB-SubCell"/>
</dbReference>
<evidence type="ECO:0000313" key="7">
    <source>
        <dbReference type="EMBL" id="KAH7318774.1"/>
    </source>
</evidence>
<comment type="caution">
    <text evidence="7">The sequence shown here is derived from an EMBL/GenBank/DDBJ whole genome shotgun (WGS) entry which is preliminary data.</text>
</comment>
<evidence type="ECO:0000256" key="2">
    <source>
        <dbReference type="ARBA" id="ARBA00007336"/>
    </source>
</evidence>
<dbReference type="Proteomes" id="UP000813444">
    <property type="component" value="Unassembled WGS sequence"/>
</dbReference>
<feature type="region of interest" description="Disordered" evidence="6">
    <location>
        <begin position="30"/>
        <end position="135"/>
    </location>
</feature>
<feature type="compositionally biased region" description="Basic and acidic residues" evidence="6">
    <location>
        <begin position="282"/>
        <end position="295"/>
    </location>
</feature>
<keyword evidence="8" id="KW-1185">Reference proteome</keyword>
<reference evidence="7" key="1">
    <citation type="journal article" date="2021" name="Nat. Commun.">
        <title>Genetic determinants of endophytism in the Arabidopsis root mycobiome.</title>
        <authorList>
            <person name="Mesny F."/>
            <person name="Miyauchi S."/>
            <person name="Thiergart T."/>
            <person name="Pickel B."/>
            <person name="Atanasova L."/>
            <person name="Karlsson M."/>
            <person name="Huettel B."/>
            <person name="Barry K.W."/>
            <person name="Haridas S."/>
            <person name="Chen C."/>
            <person name="Bauer D."/>
            <person name="Andreopoulos W."/>
            <person name="Pangilinan J."/>
            <person name="LaButti K."/>
            <person name="Riley R."/>
            <person name="Lipzen A."/>
            <person name="Clum A."/>
            <person name="Drula E."/>
            <person name="Henrissat B."/>
            <person name="Kohler A."/>
            <person name="Grigoriev I.V."/>
            <person name="Martin F.M."/>
            <person name="Hacquard S."/>
        </authorList>
    </citation>
    <scope>NUCLEOTIDE SEQUENCE</scope>
    <source>
        <strain evidence="7">MPI-CAGE-CH-0235</strain>
    </source>
</reference>
<dbReference type="PANTHER" id="PTHR13028">
    <property type="entry name" value="RRNA PROCESSING PROTEIN EBNA1-BINDING PROTEIN-RELATED"/>
    <property type="match status" value="1"/>
</dbReference>
<keyword evidence="3" id="KW-0690">Ribosome biogenesis</keyword>
<evidence type="ECO:0000256" key="4">
    <source>
        <dbReference type="ARBA" id="ARBA00023054"/>
    </source>
</evidence>
<keyword evidence="4" id="KW-0175">Coiled coil</keyword>
<evidence type="ECO:0000256" key="1">
    <source>
        <dbReference type="ARBA" id="ARBA00004604"/>
    </source>
</evidence>
<keyword evidence="5" id="KW-0539">Nucleus</keyword>
<feature type="compositionally biased region" description="Acidic residues" evidence="6">
    <location>
        <begin position="112"/>
        <end position="135"/>
    </location>
</feature>
<name>A0A8K0WR33_9HYPO</name>
<dbReference type="PANTHER" id="PTHR13028:SF0">
    <property type="entry name" value="RRNA-PROCESSING PROTEIN EBP2-RELATED"/>
    <property type="match status" value="1"/>
</dbReference>
<sequence length="405" mass="45247">MVTKSKLRMALAAEKGVDFKKLKQKKKEKAALKKKAAKTGGASENESESEDDEMKDEEASEEEEDEEEDDEEEARQLDLDALNESDSSESELELEEKIDRRKPKTKATPKADDEDDEEEDEEDEEDIPMSDLEDLDAEEREDIIPHTRLTINNTTALLASLNRIALPTDKSAPFALHQSITATTETASAVPDVSDDLQRELSFYSQSLEAVRQGRAKLRAEGVPFSRPKDYFAEMVKEDAHMEKVKAKLVQEASNKKAAAEARKLRDLKKFGKKVQVAKLQERQKEKRETLEKIKTLKRKRQEHGSGEATTEADLFDVGVEKELSKHTSRSGSGRGQIGGPNTKRQKKNEKYGFGGKKRHAKSGDAMSAGDLSGFDPKRMKAGGKGRVSKATRPGKNRRKAISSR</sequence>